<keyword evidence="1" id="KW-0677">Repeat</keyword>
<dbReference type="PANTHER" id="PTHR23048:SF0">
    <property type="entry name" value="CALMODULIN LIKE 3"/>
    <property type="match status" value="1"/>
</dbReference>
<dbReference type="InParanoid" id="A0A163IX58"/>
<dbReference type="EMBL" id="LT550481">
    <property type="protein sequence ID" value="SAL95802.1"/>
    <property type="molecule type" value="Genomic_DNA"/>
</dbReference>
<evidence type="ECO:0000259" key="3">
    <source>
        <dbReference type="PROSITE" id="PS50222"/>
    </source>
</evidence>
<evidence type="ECO:0000256" key="1">
    <source>
        <dbReference type="ARBA" id="ARBA00022737"/>
    </source>
</evidence>
<dbReference type="CDD" id="cd00051">
    <property type="entry name" value="EFh"/>
    <property type="match status" value="1"/>
</dbReference>
<dbReference type="PROSITE" id="PS00018">
    <property type="entry name" value="EF_HAND_1"/>
    <property type="match status" value="2"/>
</dbReference>
<dbReference type="OrthoDB" id="26525at2759"/>
<dbReference type="GO" id="GO:0005509">
    <property type="term" value="F:calcium ion binding"/>
    <property type="evidence" value="ECO:0007669"/>
    <property type="project" value="InterPro"/>
</dbReference>
<dbReference type="Pfam" id="PF13499">
    <property type="entry name" value="EF-hand_7"/>
    <property type="match status" value="1"/>
</dbReference>
<dbReference type="Gene3D" id="1.10.238.10">
    <property type="entry name" value="EF-hand"/>
    <property type="match status" value="1"/>
</dbReference>
<dbReference type="Pfam" id="PF13833">
    <property type="entry name" value="EF-hand_8"/>
    <property type="match status" value="1"/>
</dbReference>
<gene>
    <name evidence="4" type="primary">ABSGL_01143.1 scaffold 1223</name>
</gene>
<dbReference type="PANTHER" id="PTHR23048">
    <property type="entry name" value="MYOSIN LIGHT CHAIN 1, 3"/>
    <property type="match status" value="1"/>
</dbReference>
<dbReference type="FunFam" id="1.10.238.10:FF:000001">
    <property type="entry name" value="Calmodulin 1"/>
    <property type="match status" value="1"/>
</dbReference>
<keyword evidence="2" id="KW-0106">Calcium</keyword>
<dbReference type="SUPFAM" id="SSF47473">
    <property type="entry name" value="EF-hand"/>
    <property type="match status" value="1"/>
</dbReference>
<accession>A0A163IX58</accession>
<dbReference type="InterPro" id="IPR050230">
    <property type="entry name" value="CALM/Myosin/TropC-like"/>
</dbReference>
<dbReference type="STRING" id="4829.A0A163IX58"/>
<reference evidence="4" key="1">
    <citation type="submission" date="2016-04" db="EMBL/GenBank/DDBJ databases">
        <authorList>
            <person name="Evans L.H."/>
            <person name="Alamgir A."/>
            <person name="Owens N."/>
            <person name="Weber N.D."/>
            <person name="Virtaneva K."/>
            <person name="Barbian K."/>
            <person name="Babar A."/>
            <person name="Rosenke K."/>
        </authorList>
    </citation>
    <scope>NUCLEOTIDE SEQUENCE [LARGE SCALE GENOMIC DNA]</scope>
    <source>
        <strain evidence="4">CBS 101.48</strain>
    </source>
</reference>
<dbReference type="Proteomes" id="UP000078561">
    <property type="component" value="Unassembled WGS sequence"/>
</dbReference>
<dbReference type="GO" id="GO:0016460">
    <property type="term" value="C:myosin II complex"/>
    <property type="evidence" value="ECO:0007669"/>
    <property type="project" value="TreeGrafter"/>
</dbReference>
<evidence type="ECO:0000256" key="2">
    <source>
        <dbReference type="ARBA" id="ARBA00022837"/>
    </source>
</evidence>
<sequence length="153" mass="16877">MTGISDVEVNQLRACYDAYTHGHGMNAATLAEIYRKAKVQVTQEELDRQIATASSKGNGKLDFDDFLAVMTRQYETNPEEGASKVFAMLDTDKDGLITSQDLERAIVEFGETVTPDELKEMVLSADVDGDGMINYEEFLKIMTPSKVNGQALV</sequence>
<protein>
    <recommendedName>
        <fullName evidence="3">EF-hand domain-containing protein</fullName>
    </recommendedName>
</protein>
<proteinExistence type="predicted"/>
<dbReference type="SMART" id="SM00054">
    <property type="entry name" value="EFh"/>
    <property type="match status" value="3"/>
</dbReference>
<feature type="domain" description="EF-hand" evidence="3">
    <location>
        <begin position="113"/>
        <end position="148"/>
    </location>
</feature>
<dbReference type="InterPro" id="IPR002048">
    <property type="entry name" value="EF_hand_dom"/>
</dbReference>
<evidence type="ECO:0000313" key="4">
    <source>
        <dbReference type="EMBL" id="SAL95802.1"/>
    </source>
</evidence>
<feature type="domain" description="EF-hand" evidence="3">
    <location>
        <begin position="41"/>
        <end position="76"/>
    </location>
</feature>
<keyword evidence="5" id="KW-1185">Reference proteome</keyword>
<name>A0A163IX58_ABSGL</name>
<dbReference type="InterPro" id="IPR018247">
    <property type="entry name" value="EF_Hand_1_Ca_BS"/>
</dbReference>
<dbReference type="OMA" id="YDAYTHG"/>
<dbReference type="InterPro" id="IPR011992">
    <property type="entry name" value="EF-hand-dom_pair"/>
</dbReference>
<organism evidence="4">
    <name type="scientific">Absidia glauca</name>
    <name type="common">Pin mould</name>
    <dbReference type="NCBI Taxonomy" id="4829"/>
    <lineage>
        <taxon>Eukaryota</taxon>
        <taxon>Fungi</taxon>
        <taxon>Fungi incertae sedis</taxon>
        <taxon>Mucoromycota</taxon>
        <taxon>Mucoromycotina</taxon>
        <taxon>Mucoromycetes</taxon>
        <taxon>Mucorales</taxon>
        <taxon>Cunninghamellaceae</taxon>
        <taxon>Absidia</taxon>
    </lineage>
</organism>
<feature type="domain" description="EF-hand" evidence="3">
    <location>
        <begin position="77"/>
        <end position="112"/>
    </location>
</feature>
<dbReference type="PROSITE" id="PS50222">
    <property type="entry name" value="EF_HAND_2"/>
    <property type="match status" value="3"/>
</dbReference>
<evidence type="ECO:0000313" key="5">
    <source>
        <dbReference type="Proteomes" id="UP000078561"/>
    </source>
</evidence>
<dbReference type="AlphaFoldDB" id="A0A163IX58"/>